<keyword evidence="2" id="KW-0472">Membrane</keyword>
<feature type="region of interest" description="Disordered" evidence="1">
    <location>
        <begin position="191"/>
        <end position="217"/>
    </location>
</feature>
<gene>
    <name evidence="3" type="ORF">Pla108_04990</name>
</gene>
<accession>A0A5C6AJI4</accession>
<evidence type="ECO:0000256" key="2">
    <source>
        <dbReference type="SAM" id="Phobius"/>
    </source>
</evidence>
<feature type="transmembrane region" description="Helical" evidence="2">
    <location>
        <begin position="72"/>
        <end position="90"/>
    </location>
</feature>
<feature type="transmembrane region" description="Helical" evidence="2">
    <location>
        <begin position="40"/>
        <end position="60"/>
    </location>
</feature>
<comment type="caution">
    <text evidence="3">The sequence shown here is derived from an EMBL/GenBank/DDBJ whole genome shotgun (WGS) entry which is preliminary data.</text>
</comment>
<keyword evidence="4" id="KW-1185">Reference proteome</keyword>
<evidence type="ECO:0000256" key="1">
    <source>
        <dbReference type="SAM" id="MobiDB-lite"/>
    </source>
</evidence>
<dbReference type="RefSeq" id="WP_146442465.1">
    <property type="nucleotide sequence ID" value="NZ_SJPR01000001.1"/>
</dbReference>
<keyword evidence="2" id="KW-1133">Transmembrane helix</keyword>
<dbReference type="AlphaFoldDB" id="A0A5C6AJI4"/>
<feature type="transmembrane region" description="Helical" evidence="2">
    <location>
        <begin position="7"/>
        <end position="28"/>
    </location>
</feature>
<reference evidence="3 4" key="1">
    <citation type="submission" date="2019-02" db="EMBL/GenBank/DDBJ databases">
        <title>Deep-cultivation of Planctomycetes and their phenomic and genomic characterization uncovers novel biology.</title>
        <authorList>
            <person name="Wiegand S."/>
            <person name="Jogler M."/>
            <person name="Boedeker C."/>
            <person name="Pinto D."/>
            <person name="Vollmers J."/>
            <person name="Rivas-Marin E."/>
            <person name="Kohn T."/>
            <person name="Peeters S.H."/>
            <person name="Heuer A."/>
            <person name="Rast P."/>
            <person name="Oberbeckmann S."/>
            <person name="Bunk B."/>
            <person name="Jeske O."/>
            <person name="Meyerdierks A."/>
            <person name="Storesund J.E."/>
            <person name="Kallscheuer N."/>
            <person name="Luecker S."/>
            <person name="Lage O.M."/>
            <person name="Pohl T."/>
            <person name="Merkel B.J."/>
            <person name="Hornburger P."/>
            <person name="Mueller R.-W."/>
            <person name="Bruemmer F."/>
            <person name="Labrenz M."/>
            <person name="Spormann A.M."/>
            <person name="Op Den Camp H."/>
            <person name="Overmann J."/>
            <person name="Amann R."/>
            <person name="Jetten M.S.M."/>
            <person name="Mascher T."/>
            <person name="Medema M.H."/>
            <person name="Devos D.P."/>
            <person name="Kaster A.-K."/>
            <person name="Ovreas L."/>
            <person name="Rohde M."/>
            <person name="Galperin M.Y."/>
            <person name="Jogler C."/>
        </authorList>
    </citation>
    <scope>NUCLEOTIDE SEQUENCE [LARGE SCALE GENOMIC DNA]</scope>
    <source>
        <strain evidence="3 4">Pla108</strain>
    </source>
</reference>
<evidence type="ECO:0000313" key="3">
    <source>
        <dbReference type="EMBL" id="TWT99556.1"/>
    </source>
</evidence>
<evidence type="ECO:0000313" key="4">
    <source>
        <dbReference type="Proteomes" id="UP000317421"/>
    </source>
</evidence>
<dbReference type="Proteomes" id="UP000317421">
    <property type="component" value="Unassembled WGS sequence"/>
</dbReference>
<name>A0A5C6AJI4_9BACT</name>
<protein>
    <submittedName>
        <fullName evidence="3">Uncharacterized protein</fullName>
    </submittedName>
</protein>
<sequence length="217" mass="24269">MRFGIQDLLITTGIVACHLAIMASYALAGVDLYPENYFEWIAYLPTVVAILYLLFGFWSRRGETIAWTLRPVNYRGIILVCVAFHGLLFFEFIRHINSPPIGLFHLAHQVVAVATIAPLALSYSAITERGVWFLGTCHPWERVGASIGVEGDQWFVNAAILDDLHWGSAGVRFPIAESRLSELHEILTEFSRRGSEPPMDADERRSADGEKEPLQPG</sequence>
<organism evidence="3 4">
    <name type="scientific">Botrimarina colliarenosi</name>
    <dbReference type="NCBI Taxonomy" id="2528001"/>
    <lineage>
        <taxon>Bacteria</taxon>
        <taxon>Pseudomonadati</taxon>
        <taxon>Planctomycetota</taxon>
        <taxon>Planctomycetia</taxon>
        <taxon>Pirellulales</taxon>
        <taxon>Lacipirellulaceae</taxon>
        <taxon>Botrimarina</taxon>
    </lineage>
</organism>
<keyword evidence="2" id="KW-0812">Transmembrane</keyword>
<feature type="transmembrane region" description="Helical" evidence="2">
    <location>
        <begin position="102"/>
        <end position="121"/>
    </location>
</feature>
<proteinExistence type="predicted"/>
<dbReference type="EMBL" id="SJPR01000001">
    <property type="protein sequence ID" value="TWT99556.1"/>
    <property type="molecule type" value="Genomic_DNA"/>
</dbReference>